<evidence type="ECO:0000313" key="2">
    <source>
        <dbReference type="EMBL" id="KAF7508750.1"/>
    </source>
</evidence>
<proteinExistence type="predicted"/>
<feature type="region of interest" description="Disordered" evidence="1">
    <location>
        <begin position="417"/>
        <end position="457"/>
    </location>
</feature>
<reference evidence="2" key="1">
    <citation type="submission" date="2020-02" db="EMBL/GenBank/DDBJ databases">
        <authorList>
            <person name="Palmer J.M."/>
        </authorList>
    </citation>
    <scope>NUCLEOTIDE SEQUENCE</scope>
    <source>
        <strain evidence="2">EPUS1.4</strain>
        <tissue evidence="2">Thallus</tissue>
    </source>
</reference>
<feature type="region of interest" description="Disordered" evidence="1">
    <location>
        <begin position="541"/>
        <end position="617"/>
    </location>
</feature>
<feature type="region of interest" description="Disordered" evidence="1">
    <location>
        <begin position="299"/>
        <end position="322"/>
    </location>
</feature>
<protein>
    <submittedName>
        <fullName evidence="2">Uncharacterized protein</fullName>
    </submittedName>
</protein>
<keyword evidence="3" id="KW-1185">Reference proteome</keyword>
<feature type="compositionally biased region" description="Acidic residues" evidence="1">
    <location>
        <begin position="581"/>
        <end position="617"/>
    </location>
</feature>
<evidence type="ECO:0000313" key="3">
    <source>
        <dbReference type="Proteomes" id="UP000606974"/>
    </source>
</evidence>
<evidence type="ECO:0000256" key="1">
    <source>
        <dbReference type="SAM" id="MobiDB-lite"/>
    </source>
</evidence>
<dbReference type="EMBL" id="JAACFV010000050">
    <property type="protein sequence ID" value="KAF7508750.1"/>
    <property type="molecule type" value="Genomic_DNA"/>
</dbReference>
<feature type="compositionally biased region" description="Acidic residues" evidence="1">
    <location>
        <begin position="551"/>
        <end position="572"/>
    </location>
</feature>
<sequence>MNMADFSPGTRVFCFPCPSFFPNTAAPTLGPRTIAKEFTAHTPSTSRNRRYFWKENGGVDRAMLCRNATARFSMSNCSCGRVLLIYISTQPVVFQNVLLIAIPVIHACLTESGQPGQLDRLYTTPRNDIMANDDLIFHTPQNRDITTHNISLNRTAPIFGTFDRPSESRARSRHHFRRGAISEPSGQSLLPLVDGERAAAQTLLHIRSVTDNTDNEIEIIFVPPNNRQSHNSKPPSRIQIDRWQELADQIHRGLLNISNPTLQHQIDVAIATLQSLTTNRPSQNRPAMEQATPFRDTFRFGREGWPTVDPEDSTTTRPATIPGSNFVVPDSTLNLFQSVDIFAPPPPRTSTMDHLRDVNAGTARYLQDIRNMLNDTVADIHGGRDVPPGRLFTLSMEVSRVSQLMSILVSEFNEAQQAAEDNERSQDQSSNYDITEAALPTWTDDDASSSEGGEPEGWANIDLALEDDYPQEVCFHIGNQQVTFPIEVVENWMMNAENWDRLEARNAEFNRRAFDRLIETGRPESITHSFVRPDNVRSRRPIARPARYEDAGDSSEDDEDDYWDIGDSEDGSAEPVSFFSDSDDDMPGTEDEAEEEDEEEAEEEDEEEAEEQEAEDE</sequence>
<dbReference type="AlphaFoldDB" id="A0A8H7E4Z0"/>
<accession>A0A8H7E4Z0</accession>
<dbReference type="Proteomes" id="UP000606974">
    <property type="component" value="Unassembled WGS sequence"/>
</dbReference>
<organism evidence="2 3">
    <name type="scientific">Endocarpon pusillum</name>
    <dbReference type="NCBI Taxonomy" id="364733"/>
    <lineage>
        <taxon>Eukaryota</taxon>
        <taxon>Fungi</taxon>
        <taxon>Dikarya</taxon>
        <taxon>Ascomycota</taxon>
        <taxon>Pezizomycotina</taxon>
        <taxon>Eurotiomycetes</taxon>
        <taxon>Chaetothyriomycetidae</taxon>
        <taxon>Verrucariales</taxon>
        <taxon>Verrucariaceae</taxon>
        <taxon>Endocarpon</taxon>
    </lineage>
</organism>
<gene>
    <name evidence="2" type="ORF">GJ744_008997</name>
</gene>
<dbReference type="OrthoDB" id="10360735at2759"/>
<name>A0A8H7E4Z0_9EURO</name>
<comment type="caution">
    <text evidence="2">The sequence shown here is derived from an EMBL/GenBank/DDBJ whole genome shotgun (WGS) entry which is preliminary data.</text>
</comment>